<name>K3YBI9_SETIT</name>
<dbReference type="HOGENOM" id="CLU_2927046_0_0_1"/>
<reference evidence="1" key="2">
    <citation type="submission" date="2018-08" db="UniProtKB">
        <authorList>
            <consortium name="EnsemblPlants"/>
        </authorList>
    </citation>
    <scope>IDENTIFICATION</scope>
    <source>
        <strain evidence="1">Yugu1</strain>
    </source>
</reference>
<accession>K3YBI9</accession>
<reference evidence="2" key="1">
    <citation type="journal article" date="2012" name="Nat. Biotechnol.">
        <title>Reference genome sequence of the model plant Setaria.</title>
        <authorList>
            <person name="Bennetzen J.L."/>
            <person name="Schmutz J."/>
            <person name="Wang H."/>
            <person name="Percifield R."/>
            <person name="Hawkins J."/>
            <person name="Pontaroli A.C."/>
            <person name="Estep M."/>
            <person name="Feng L."/>
            <person name="Vaughn J.N."/>
            <person name="Grimwood J."/>
            <person name="Jenkins J."/>
            <person name="Barry K."/>
            <person name="Lindquist E."/>
            <person name="Hellsten U."/>
            <person name="Deshpande S."/>
            <person name="Wang X."/>
            <person name="Wu X."/>
            <person name="Mitros T."/>
            <person name="Triplett J."/>
            <person name="Yang X."/>
            <person name="Ye C.Y."/>
            <person name="Mauro-Herrera M."/>
            <person name="Wang L."/>
            <person name="Li P."/>
            <person name="Sharma M."/>
            <person name="Sharma R."/>
            <person name="Ronald P.C."/>
            <person name="Panaud O."/>
            <person name="Kellogg E.A."/>
            <person name="Brutnell T.P."/>
            <person name="Doust A.N."/>
            <person name="Tuskan G.A."/>
            <person name="Rokhsar D."/>
            <person name="Devos K.M."/>
        </authorList>
    </citation>
    <scope>NUCLEOTIDE SEQUENCE [LARGE SCALE GENOMIC DNA]</scope>
    <source>
        <strain evidence="2">cv. Yugu1</strain>
    </source>
</reference>
<protein>
    <submittedName>
        <fullName evidence="1">Uncharacterized protein</fullName>
    </submittedName>
</protein>
<dbReference type="EMBL" id="AGNK02004568">
    <property type="status" value="NOT_ANNOTATED_CDS"/>
    <property type="molecule type" value="Genomic_DNA"/>
</dbReference>
<organism evidence="1 2">
    <name type="scientific">Setaria italica</name>
    <name type="common">Foxtail millet</name>
    <name type="synonym">Panicum italicum</name>
    <dbReference type="NCBI Taxonomy" id="4555"/>
    <lineage>
        <taxon>Eukaryota</taxon>
        <taxon>Viridiplantae</taxon>
        <taxon>Streptophyta</taxon>
        <taxon>Embryophyta</taxon>
        <taxon>Tracheophyta</taxon>
        <taxon>Spermatophyta</taxon>
        <taxon>Magnoliopsida</taxon>
        <taxon>Liliopsida</taxon>
        <taxon>Poales</taxon>
        <taxon>Poaceae</taxon>
        <taxon>PACMAD clade</taxon>
        <taxon>Panicoideae</taxon>
        <taxon>Panicodae</taxon>
        <taxon>Paniceae</taxon>
        <taxon>Cenchrinae</taxon>
        <taxon>Setaria</taxon>
    </lineage>
</organism>
<keyword evidence="2" id="KW-1185">Reference proteome</keyword>
<sequence>MGCLLSAIATVTDGGTPGWIAGCYGRHADSPTTLFLISSLLAMLHVVADGKGSTCTVTVIS</sequence>
<evidence type="ECO:0000313" key="2">
    <source>
        <dbReference type="Proteomes" id="UP000004995"/>
    </source>
</evidence>
<dbReference type="AlphaFoldDB" id="K3YBI9"/>
<dbReference type="InParanoid" id="K3YBI9"/>
<dbReference type="Gramene" id="KQK99714">
    <property type="protein sequence ID" value="KQK99714"/>
    <property type="gene ID" value="SETIT_011583mg"/>
</dbReference>
<dbReference type="Proteomes" id="UP000004995">
    <property type="component" value="Unassembled WGS sequence"/>
</dbReference>
<evidence type="ECO:0000313" key="1">
    <source>
        <dbReference type="EnsemblPlants" id="KQK99714"/>
    </source>
</evidence>
<dbReference type="EnsemblPlants" id="KQK99714">
    <property type="protein sequence ID" value="KQK99714"/>
    <property type="gene ID" value="SETIT_011583mg"/>
</dbReference>
<proteinExistence type="predicted"/>